<dbReference type="PRINTS" id="PR01415">
    <property type="entry name" value="ANKYRIN"/>
</dbReference>
<dbReference type="InterPro" id="IPR035984">
    <property type="entry name" value="Acyl-CoA-binding_sf"/>
</dbReference>
<evidence type="ECO:0000313" key="7">
    <source>
        <dbReference type="Proteomes" id="UP000603453"/>
    </source>
</evidence>
<keyword evidence="2 4" id="KW-0040">ANK repeat</keyword>
<keyword evidence="3" id="KW-0446">Lipid-binding</keyword>
<evidence type="ECO:0000256" key="2">
    <source>
        <dbReference type="ARBA" id="ARBA00023043"/>
    </source>
</evidence>
<dbReference type="Gene3D" id="1.20.80.10">
    <property type="match status" value="1"/>
</dbReference>
<dbReference type="SMART" id="SM00248">
    <property type="entry name" value="ANK"/>
    <property type="match status" value="2"/>
</dbReference>
<evidence type="ECO:0000256" key="4">
    <source>
        <dbReference type="PROSITE-ProRule" id="PRU00023"/>
    </source>
</evidence>
<dbReference type="Proteomes" id="UP000603453">
    <property type="component" value="Unassembled WGS sequence"/>
</dbReference>
<dbReference type="InterPro" id="IPR036770">
    <property type="entry name" value="Ankyrin_rpt-contain_sf"/>
</dbReference>
<dbReference type="PROSITE" id="PS50297">
    <property type="entry name" value="ANK_REP_REGION"/>
    <property type="match status" value="2"/>
</dbReference>
<evidence type="ECO:0000256" key="1">
    <source>
        <dbReference type="ARBA" id="ARBA00022737"/>
    </source>
</evidence>
<dbReference type="GO" id="GO:0000062">
    <property type="term" value="F:fatty-acyl-CoA binding"/>
    <property type="evidence" value="ECO:0007669"/>
    <property type="project" value="InterPro"/>
</dbReference>
<evidence type="ECO:0000256" key="3">
    <source>
        <dbReference type="ARBA" id="ARBA00023121"/>
    </source>
</evidence>
<dbReference type="AlphaFoldDB" id="A0A8H7QT56"/>
<dbReference type="InterPro" id="IPR014352">
    <property type="entry name" value="FERM/acyl-CoA-bd_prot_sf"/>
</dbReference>
<dbReference type="SUPFAM" id="SSF47027">
    <property type="entry name" value="Acyl-CoA binding protein"/>
    <property type="match status" value="1"/>
</dbReference>
<keyword evidence="1" id="KW-0677">Repeat</keyword>
<proteinExistence type="predicted"/>
<evidence type="ECO:0000259" key="5">
    <source>
        <dbReference type="PROSITE" id="PS51228"/>
    </source>
</evidence>
<protein>
    <recommendedName>
        <fullName evidence="5">ACB domain-containing protein</fullName>
    </recommendedName>
</protein>
<dbReference type="OrthoDB" id="194358at2759"/>
<accession>A0A8H7QT56</accession>
<sequence length="241" mass="27079">MDEICQDDQWFEQAFTYMNKHDIPLPNDKKLHFYGLFKQATIGDVNIEKPGLFEFVLRAKYDAWNSFKGLGFRDARNLYIEAVEALNAGWSRQGEYEYIPSPEELKKGDGLSNNAVSTMAVEETIVSDDIFGYTRENNLEKLISAVEEKVDVNSKDEDGYTALHLAADRGYLDIVTFLIDSGADLNIRTNDDESALHLACISEQLEVAKLLISRGIDTTLVDAEGLTAFEQADDTFVKGLK</sequence>
<comment type="caution">
    <text evidence="6">The sequence shown here is derived from an EMBL/GenBank/DDBJ whole genome shotgun (WGS) entry which is preliminary data.</text>
</comment>
<dbReference type="PROSITE" id="PS50088">
    <property type="entry name" value="ANK_REPEAT"/>
    <property type="match status" value="2"/>
</dbReference>
<feature type="domain" description="ACB" evidence="5">
    <location>
        <begin position="1"/>
        <end position="92"/>
    </location>
</feature>
<organism evidence="6 7">
    <name type="scientific">Mucor saturninus</name>
    <dbReference type="NCBI Taxonomy" id="64648"/>
    <lineage>
        <taxon>Eukaryota</taxon>
        <taxon>Fungi</taxon>
        <taxon>Fungi incertae sedis</taxon>
        <taxon>Mucoromycota</taxon>
        <taxon>Mucoromycotina</taxon>
        <taxon>Mucoromycetes</taxon>
        <taxon>Mucorales</taxon>
        <taxon>Mucorineae</taxon>
        <taxon>Mucoraceae</taxon>
        <taxon>Mucor</taxon>
    </lineage>
</organism>
<evidence type="ECO:0000313" key="6">
    <source>
        <dbReference type="EMBL" id="KAG2198314.1"/>
    </source>
</evidence>
<dbReference type="PANTHER" id="PTHR24119">
    <property type="entry name" value="ACYL-COA-BINDING DOMAIN-CONTAINING PROTEIN 6"/>
    <property type="match status" value="1"/>
</dbReference>
<feature type="repeat" description="ANK" evidence="4">
    <location>
        <begin position="191"/>
        <end position="223"/>
    </location>
</feature>
<dbReference type="EMBL" id="JAEPRD010000113">
    <property type="protein sequence ID" value="KAG2198314.1"/>
    <property type="molecule type" value="Genomic_DNA"/>
</dbReference>
<dbReference type="SUPFAM" id="SSF48403">
    <property type="entry name" value="Ankyrin repeat"/>
    <property type="match status" value="1"/>
</dbReference>
<dbReference type="Gene3D" id="1.25.40.20">
    <property type="entry name" value="Ankyrin repeat-containing domain"/>
    <property type="match status" value="1"/>
</dbReference>
<reference evidence="6" key="1">
    <citation type="submission" date="2020-12" db="EMBL/GenBank/DDBJ databases">
        <title>Metabolic potential, ecology and presence of endohyphal bacteria is reflected in genomic diversity of Mucoromycotina.</title>
        <authorList>
            <person name="Muszewska A."/>
            <person name="Okrasinska A."/>
            <person name="Steczkiewicz K."/>
            <person name="Drgas O."/>
            <person name="Orlowska M."/>
            <person name="Perlinska-Lenart U."/>
            <person name="Aleksandrzak-Piekarczyk T."/>
            <person name="Szatraj K."/>
            <person name="Zielenkiewicz U."/>
            <person name="Pilsyk S."/>
            <person name="Malc E."/>
            <person name="Mieczkowski P."/>
            <person name="Kruszewska J.S."/>
            <person name="Biernat P."/>
            <person name="Pawlowska J."/>
        </authorList>
    </citation>
    <scope>NUCLEOTIDE SEQUENCE</scope>
    <source>
        <strain evidence="6">WA0000017839</strain>
    </source>
</reference>
<dbReference type="Pfam" id="PF12796">
    <property type="entry name" value="Ank_2"/>
    <property type="match status" value="1"/>
</dbReference>
<dbReference type="PANTHER" id="PTHR24119:SF0">
    <property type="entry name" value="ACYL-COA-BINDING DOMAIN-CONTAINING PROTEIN 6"/>
    <property type="match status" value="1"/>
</dbReference>
<dbReference type="InterPro" id="IPR000582">
    <property type="entry name" value="Acyl-CoA-binding_protein"/>
</dbReference>
<gene>
    <name evidence="6" type="ORF">INT47_003027</name>
</gene>
<dbReference type="Pfam" id="PF00887">
    <property type="entry name" value="ACBP"/>
    <property type="match status" value="1"/>
</dbReference>
<dbReference type="InterPro" id="IPR002110">
    <property type="entry name" value="Ankyrin_rpt"/>
</dbReference>
<name>A0A8H7QT56_9FUNG</name>
<keyword evidence="7" id="KW-1185">Reference proteome</keyword>
<dbReference type="PROSITE" id="PS51228">
    <property type="entry name" value="ACB_2"/>
    <property type="match status" value="1"/>
</dbReference>
<dbReference type="PRINTS" id="PR00689">
    <property type="entry name" value="ACOABINDINGP"/>
</dbReference>
<feature type="repeat" description="ANK" evidence="4">
    <location>
        <begin position="158"/>
        <end position="190"/>
    </location>
</feature>